<name>W0F3I8_9BACT</name>
<evidence type="ECO:0000313" key="2">
    <source>
        <dbReference type="EMBL" id="AHF17605.1"/>
    </source>
</evidence>
<feature type="compositionally biased region" description="Polar residues" evidence="1">
    <location>
        <begin position="28"/>
        <end position="39"/>
    </location>
</feature>
<accession>W0F3I8</accession>
<dbReference type="AlphaFoldDB" id="W0F3I8"/>
<dbReference type="EMBL" id="CP007035">
    <property type="protein sequence ID" value="AHF17605.1"/>
    <property type="molecule type" value="Genomic_DNA"/>
</dbReference>
<feature type="region of interest" description="Disordered" evidence="1">
    <location>
        <begin position="22"/>
        <end position="55"/>
    </location>
</feature>
<dbReference type="HOGENOM" id="CLU_2700981_0_0_10"/>
<evidence type="ECO:0000256" key="1">
    <source>
        <dbReference type="SAM" id="MobiDB-lite"/>
    </source>
</evidence>
<dbReference type="STRING" id="929713.NIASO_10880"/>
<evidence type="ECO:0000313" key="3">
    <source>
        <dbReference type="Proteomes" id="UP000003586"/>
    </source>
</evidence>
<keyword evidence="3" id="KW-1185">Reference proteome</keyword>
<reference evidence="2 3" key="1">
    <citation type="submission" date="2013-12" db="EMBL/GenBank/DDBJ databases">
        <authorList>
            <consortium name="DOE Joint Genome Institute"/>
            <person name="Eisen J."/>
            <person name="Huntemann M."/>
            <person name="Han J."/>
            <person name="Chen A."/>
            <person name="Kyrpides N."/>
            <person name="Mavromatis K."/>
            <person name="Markowitz V."/>
            <person name="Palaniappan K."/>
            <person name="Ivanova N."/>
            <person name="Schaumberg A."/>
            <person name="Pati A."/>
            <person name="Liolios K."/>
            <person name="Nordberg H.P."/>
            <person name="Cantor M.N."/>
            <person name="Hua S.X."/>
            <person name="Woyke T."/>
        </authorList>
    </citation>
    <scope>NUCLEOTIDE SEQUENCE [LARGE SCALE GENOMIC DNA]</scope>
    <source>
        <strain evidence="3">DSM 19437</strain>
    </source>
</reference>
<dbReference type="Proteomes" id="UP000003586">
    <property type="component" value="Chromosome"/>
</dbReference>
<organism evidence="2 3">
    <name type="scientific">Niabella soli DSM 19437</name>
    <dbReference type="NCBI Taxonomy" id="929713"/>
    <lineage>
        <taxon>Bacteria</taxon>
        <taxon>Pseudomonadati</taxon>
        <taxon>Bacteroidota</taxon>
        <taxon>Chitinophagia</taxon>
        <taxon>Chitinophagales</taxon>
        <taxon>Chitinophagaceae</taxon>
        <taxon>Niabella</taxon>
    </lineage>
</organism>
<proteinExistence type="predicted"/>
<dbReference type="KEGG" id="nso:NIASO_10880"/>
<sequence length="73" mass="8342">MKGQIKRNGGFDAARQLFKNRTAERRQNQACSAELTDSTPAGLRNRGWNSPPGGKKIFCLLFYRLKKVREETK</sequence>
<gene>
    <name evidence="2" type="ORF">NIASO_10880</name>
</gene>
<protein>
    <submittedName>
        <fullName evidence="2">Uncharacterized protein</fullName>
    </submittedName>
</protein>